<keyword evidence="6" id="KW-0808">Transferase</keyword>
<accession>A0ABZ2D8U1</accession>
<keyword evidence="4" id="KW-0677">Repeat</keyword>
<evidence type="ECO:0000256" key="5">
    <source>
        <dbReference type="ARBA" id="ARBA00023026"/>
    </source>
</evidence>
<evidence type="ECO:0000256" key="2">
    <source>
        <dbReference type="ARBA" id="ARBA00012483"/>
    </source>
</evidence>
<evidence type="ECO:0000256" key="3">
    <source>
        <dbReference type="ARBA" id="ARBA00022614"/>
    </source>
</evidence>
<dbReference type="InterPro" id="IPR032675">
    <property type="entry name" value="LRR_dom_sf"/>
</dbReference>
<dbReference type="Gene3D" id="3.80.10.10">
    <property type="entry name" value="Ribonuclease Inhibitor"/>
    <property type="match status" value="2"/>
</dbReference>
<dbReference type="PANTHER" id="PTHR48051">
    <property type="match status" value="1"/>
</dbReference>
<dbReference type="SMART" id="SM00369">
    <property type="entry name" value="LRR_TYP"/>
    <property type="match status" value="3"/>
</dbReference>
<evidence type="ECO:0000256" key="4">
    <source>
        <dbReference type="ARBA" id="ARBA00022737"/>
    </source>
</evidence>
<keyword evidence="5" id="KW-0843">Virulence</keyword>
<dbReference type="EMBL" id="CP129946">
    <property type="protein sequence ID" value="WWA74732.1"/>
    <property type="molecule type" value="Genomic_DNA"/>
</dbReference>
<sequence length="1777" mass="199308">MSDMDTAFALVEAQSIHTGPIREHIPGWYTDSSLRRKRELAEFALEVPDFYRCADTVARESIHAAHADGWAALNAIDRVFDGLKDSVEYVEPLLVKAIKEQFNLELDVRRTFFARKIYYRKRVDERSDLGGAFAFATNVGGQRDYYYSGITLLEAAMGNFSASEALQGTCDDCQLITRFDFHSNSEILSTEFAVKQLALPLPAYRFADLCRSLDLGKQYQAHVDSVLVPADEPGTEAGTAVNALLRELVAYKKKQLEVQARVALVRQHIAPDSFQMILDYAAYRLGQKTVSWRGGNMMCSSPTIERVQTRQIMLFYTDAPRVENYLLYVPGDPNKPLMEYTSLWAVADDLAKRLCSSEYRLFFSRFIPVEHQSEFFTAVKRTLDPEDIYGLHDNFTLDSSAGHHRPRIFETTYYVDWHYWSQQQLTLVRDNAKALVVSTADQDTRARLEWLQAVGSAALDVFNLASFVVPGLGPLMMMVGAIQIMYELEQTVSNFRAGDTKEGWAHASGIMLNLALAAAGHKLIPVISESEYVKGWVHVVSPQGKTRLARPNVDDYQQSVTMPSRARPDSMGLYTHAGKRYLPARNGRYYELAFADDAFTLRHPSDVRRYAPRVTHNGMGAWVHEFEQPLSWDRRTLMRRIGPAVDGLNDEQLEQIYQVSGVQEDQLRKMYIDLASPPPLVAETIRRFQIDRRYGGFIEQMRSPDPAVYSRADPDLQLELMTHESIWPSSRGLSVIGTEQGTTIYQAPAGSQTLAQVAISEQALANGQLLDTVIADLSDEQLKVLLGEDVQEARLREGRDDNSYSGGYSQELKKLLRRPRDPGATLSRLRLRLVLAARSRREELLNAVPQSPDEPARWVQETFPELPAVAVGQLLEHMDETQRQQLTTTQRPPLRLSQEAREYLDAFRLQRAYEGLYLYEGTSEDIARLALHTLEKIPGWSDTVRIELRDGSFTGPVLDSIGPNKAERTSVLIKRADGRVGSSWHSYDTDRFYESLFNMVPMPDVEVMVYPGEARWTNLRQALQRQAPTPDELRDTLDMPSVRQGYQSPMALAQGARGLSAVAPSTRAFQCRFEAHSLYPGSTLEQIEAYLNVKGQGDAFMLKEVRRLQVEFNRLGKDLQRWANTHPSKLKVAESIKACWQRRTEFVHNNAGEVTGYALDLSNWLVEDLPTLTVEMPHVSSLSLRRMGLLNNVGEFLEAFKGLRHLVLDGNRLTDLPKIIGSMSGLTQLSLGGNQLRLTLDSVKALARLKHLRVLSLSNNPLVLAPDVSAMAQLDQLYLAHCQLNVLPVGVLELRRLRRLDLRGNLLVELPQTLFQRTAAQNRGTTLQQNPELSLHTLDRIEAYRLRSGVALLDRAMPRYVTENVALLVWLEEMPVAQRVQLTQLWQDLRVEPGADAFFRLIADMTRSATYKAAPARAGLAEQVWTLIKDVADDEQLRREIFAAVDAPGTCTDQRTDVLFKLRLQVRIHKAGLDAGTLQVESGLIALGRGHFRLVELDKLVSADIAARQSALHARAAATAVSEAAAVAREQALPNAADLSEAAQAATEAAESAEAAAQLGAPGAQAADAAERQAREIANTAGIVDWPREPFSEGLEVDLVYRTSLADRLELPLQPRLIMFGDIYPVSEPVIRQAGDTIEHKEAVPGVLARFLVEEAFWEDHLRKLYTSDIEQRFSQTKQMLQEKSSALDDLEDSVGNYYGTENAEARRSHLEDVNEALEEVQRLFGLELQQIVDPAGMPQGDFLSTQRIALGDAWVLEEKRALVAVTQSILDRPVPL</sequence>
<dbReference type="Pfam" id="PF13855">
    <property type="entry name" value="LRR_8"/>
    <property type="match status" value="1"/>
</dbReference>
<keyword evidence="6" id="KW-0832">Ubl conjugation</keyword>
<evidence type="ECO:0000256" key="1">
    <source>
        <dbReference type="ARBA" id="ARBA00000900"/>
    </source>
</evidence>
<dbReference type="InterPro" id="IPR046673">
    <property type="entry name" value="ToxA_N"/>
</dbReference>
<dbReference type="EC" id="2.3.2.27" evidence="2"/>
<keyword evidence="6" id="KW-1035">Host cytoplasm</keyword>
<dbReference type="Gene3D" id="1.20.58.360">
    <property type="entry name" value="Shigella T3SS effector IpaH defines"/>
    <property type="match status" value="1"/>
</dbReference>
<comment type="PTM">
    <text evidence="6">Ubiquitinated in the presence of host E1 ubiquitin-activating enzyme, E2 ubiquitin-conjugating enzyme and ubiquitin.</text>
</comment>
<name>A0ABZ2D8U1_9PSED</name>
<dbReference type="RefSeq" id="WP_338475182.1">
    <property type="nucleotide sequence ID" value="NZ_CP129946.1"/>
</dbReference>
<dbReference type="Pfam" id="PF20178">
    <property type="entry name" value="ToxA_N"/>
    <property type="match status" value="1"/>
</dbReference>
<keyword evidence="6" id="KW-0833">Ubl conjugation pathway</keyword>
<comment type="similarity">
    <text evidence="6">Belongs to the LRR-containing bacterial E3 ligase family.</text>
</comment>
<dbReference type="PANTHER" id="PTHR48051:SF42">
    <property type="entry name" value="LEUCINE-RICH REPEAT-CONTAINING PROTEIN 18-LIKE"/>
    <property type="match status" value="1"/>
</dbReference>
<evidence type="ECO:0000313" key="10">
    <source>
        <dbReference type="Proteomes" id="UP001347174"/>
    </source>
</evidence>
<dbReference type="InterPro" id="IPR050216">
    <property type="entry name" value="LRR_domain-containing"/>
</dbReference>
<dbReference type="Proteomes" id="UP001347174">
    <property type="component" value="Chromosome"/>
</dbReference>
<dbReference type="PROSITE" id="PS52053">
    <property type="entry name" value="NEL"/>
    <property type="match status" value="1"/>
</dbReference>
<dbReference type="InterPro" id="IPR001611">
    <property type="entry name" value="Leu-rich_rpt"/>
</dbReference>
<evidence type="ECO:0000259" key="8">
    <source>
        <dbReference type="PROSITE" id="PS52053"/>
    </source>
</evidence>
<proteinExistence type="inferred from homology"/>
<comment type="catalytic activity">
    <reaction evidence="1">
        <text>S-ubiquitinyl-[E2 ubiquitin-conjugating enzyme]-L-cysteine + [acceptor protein]-L-lysine = [E2 ubiquitin-conjugating enzyme]-L-cysteine + N(6)-ubiquitinyl-[acceptor protein]-L-lysine.</text>
        <dbReference type="EC" id="2.3.2.27"/>
    </reaction>
</comment>
<organism evidence="9 10">
    <name type="scientific">Pseudomonas khavaziana</name>
    <dbReference type="NCBI Taxonomy" id="2842351"/>
    <lineage>
        <taxon>Bacteria</taxon>
        <taxon>Pseudomonadati</taxon>
        <taxon>Pseudomonadota</taxon>
        <taxon>Gammaproteobacteria</taxon>
        <taxon>Pseudomonadales</taxon>
        <taxon>Pseudomonadaceae</taxon>
        <taxon>Pseudomonas</taxon>
    </lineage>
</organism>
<keyword evidence="6" id="KW-0964">Secreted</keyword>
<feature type="region of interest" description="Disordered" evidence="7">
    <location>
        <begin position="1553"/>
        <end position="1572"/>
    </location>
</feature>
<dbReference type="InterPro" id="IPR029487">
    <property type="entry name" value="NEL_dom"/>
</dbReference>
<dbReference type="SUPFAM" id="SSF52058">
    <property type="entry name" value="L domain-like"/>
    <property type="match status" value="1"/>
</dbReference>
<keyword evidence="3" id="KW-0433">Leucine-rich repeat</keyword>
<dbReference type="Pfam" id="PF14496">
    <property type="entry name" value="NEL"/>
    <property type="match status" value="1"/>
</dbReference>
<keyword evidence="10" id="KW-1185">Reference proteome</keyword>
<reference evidence="9 10" key="1">
    <citation type="submission" date="2023-07" db="EMBL/GenBank/DDBJ databases">
        <title>Plant endophyte Pseudomonas khavaziana can be used to control wheat stem rot.</title>
        <authorList>
            <person name="Guo S."/>
            <person name="Shen X."/>
        </authorList>
    </citation>
    <scope>NUCLEOTIDE SEQUENCE [LARGE SCALE GENOMIC DNA]</scope>
    <source>
        <strain evidence="9 10">SR9</strain>
    </source>
</reference>
<feature type="compositionally biased region" description="Low complexity" evidence="7">
    <location>
        <begin position="1553"/>
        <end position="1568"/>
    </location>
</feature>
<gene>
    <name evidence="9" type="ORF">QYQ93_18060</name>
</gene>
<feature type="active site" description="Glycyl thioester intermediate" evidence="6">
    <location>
        <position position="1451"/>
    </location>
</feature>
<protein>
    <recommendedName>
        <fullName evidence="2">RING-type E3 ubiquitin transferase</fullName>
        <ecNumber evidence="2">2.3.2.27</ecNumber>
    </recommendedName>
</protein>
<evidence type="ECO:0000313" key="9">
    <source>
        <dbReference type="EMBL" id="WWA74732.1"/>
    </source>
</evidence>
<dbReference type="InterPro" id="IPR003591">
    <property type="entry name" value="Leu-rich_rpt_typical-subtyp"/>
</dbReference>
<evidence type="ECO:0000256" key="7">
    <source>
        <dbReference type="SAM" id="MobiDB-lite"/>
    </source>
</evidence>
<feature type="domain" description="NEL" evidence="8">
    <location>
        <begin position="1362"/>
        <end position="1741"/>
    </location>
</feature>
<evidence type="ECO:0000256" key="6">
    <source>
        <dbReference type="PROSITE-ProRule" id="PRU01398"/>
    </source>
</evidence>
<dbReference type="PROSITE" id="PS51450">
    <property type="entry name" value="LRR"/>
    <property type="match status" value="1"/>
</dbReference>